<feature type="compositionally biased region" description="Basic residues" evidence="1">
    <location>
        <begin position="521"/>
        <end position="540"/>
    </location>
</feature>
<feature type="compositionally biased region" description="Acidic residues" evidence="1">
    <location>
        <begin position="246"/>
        <end position="256"/>
    </location>
</feature>
<dbReference type="EMBL" id="CANHGI010000003">
    <property type="protein sequence ID" value="CAI5446624.1"/>
    <property type="molecule type" value="Genomic_DNA"/>
</dbReference>
<dbReference type="AlphaFoldDB" id="A0A9P1IJJ6"/>
<name>A0A9P1IJJ6_9PELO</name>
<feature type="region of interest" description="Disordered" evidence="1">
    <location>
        <begin position="1"/>
        <end position="39"/>
    </location>
</feature>
<feature type="compositionally biased region" description="Low complexity" evidence="1">
    <location>
        <begin position="360"/>
        <end position="371"/>
    </location>
</feature>
<gene>
    <name evidence="2" type="ORF">CAMP_LOCUS9261</name>
</gene>
<proteinExistence type="predicted"/>
<comment type="caution">
    <text evidence="2">The sequence shown here is derived from an EMBL/GenBank/DDBJ whole genome shotgun (WGS) entry which is preliminary data.</text>
</comment>
<protein>
    <submittedName>
        <fullName evidence="2">Uncharacterized protein</fullName>
    </submittedName>
</protein>
<feature type="compositionally biased region" description="Polar residues" evidence="1">
    <location>
        <begin position="316"/>
        <end position="328"/>
    </location>
</feature>
<sequence length="555" mass="61880">MARLSTILEQTEVEDSATVDEPGQVRNAQLSEKPAETRPMEVFKSKNPENRKFKVFEDSEDYEFDSDFSASSIRSRIARERPEVTQNAPAILPDESVQPSPEYTPENVSENRRILKEFRGAMTSEPDSRSLTPSYDETGSIVMEASAKLKNCNRRLVFDKLVAENPRASTEISPNVLLESGNPPNQSAEPQSLLPPTEAANPESPPTEPERQAEAEIPDESSQKSPKSTNSNDQFAIDRNQVEMREESDEFTPEDVSENRRILKEFRGAMTSETGSRSLTPSYDDTGSIVLEASAKSKNCNRRLIFDKLVAENPRASSEISSNQSVEPQSPLLPTEAANPESPPTEPQAGAENADGSVHSSRNTANSNSSSPLQSPRHVVIEQQPIYRQFPVLDNGDVDIGDYFVPNEMWTNWKAVQEVLVQTSPQTVEKPIICAEPTASTKKTVKKEVEADWVEYKGALIPRAAYHHYIAQDALNNFDDDAPNNFDQPMVLSPRASTARPVNRKRRACFSPPESAPAAKIAKKRRWRVRRVLHNNKSKPKNPSQINRGGKREID</sequence>
<accession>A0A9P1IJJ6</accession>
<organism evidence="2 3">
    <name type="scientific">Caenorhabditis angaria</name>
    <dbReference type="NCBI Taxonomy" id="860376"/>
    <lineage>
        <taxon>Eukaryota</taxon>
        <taxon>Metazoa</taxon>
        <taxon>Ecdysozoa</taxon>
        <taxon>Nematoda</taxon>
        <taxon>Chromadorea</taxon>
        <taxon>Rhabditida</taxon>
        <taxon>Rhabditina</taxon>
        <taxon>Rhabditomorpha</taxon>
        <taxon>Rhabditoidea</taxon>
        <taxon>Rhabditidae</taxon>
        <taxon>Peloderinae</taxon>
        <taxon>Caenorhabditis</taxon>
    </lineage>
</organism>
<dbReference type="Proteomes" id="UP001152747">
    <property type="component" value="Unassembled WGS sequence"/>
</dbReference>
<reference evidence="2" key="1">
    <citation type="submission" date="2022-11" db="EMBL/GenBank/DDBJ databases">
        <authorList>
            <person name="Kikuchi T."/>
        </authorList>
    </citation>
    <scope>NUCLEOTIDE SEQUENCE</scope>
    <source>
        <strain evidence="2">PS1010</strain>
    </source>
</reference>
<feature type="region of interest" description="Disordered" evidence="1">
    <location>
        <begin position="495"/>
        <end position="555"/>
    </location>
</feature>
<evidence type="ECO:0000256" key="1">
    <source>
        <dbReference type="SAM" id="MobiDB-lite"/>
    </source>
</evidence>
<feature type="compositionally biased region" description="Polar residues" evidence="1">
    <location>
        <begin position="223"/>
        <end position="234"/>
    </location>
</feature>
<feature type="region of interest" description="Disordered" evidence="1">
    <location>
        <begin position="316"/>
        <end position="376"/>
    </location>
</feature>
<evidence type="ECO:0000313" key="2">
    <source>
        <dbReference type="EMBL" id="CAI5446624.1"/>
    </source>
</evidence>
<feature type="region of interest" description="Disordered" evidence="1">
    <location>
        <begin position="79"/>
        <end position="110"/>
    </location>
</feature>
<keyword evidence="3" id="KW-1185">Reference proteome</keyword>
<feature type="region of interest" description="Disordered" evidence="1">
    <location>
        <begin position="173"/>
        <end position="285"/>
    </location>
</feature>
<feature type="compositionally biased region" description="Polar residues" evidence="1">
    <location>
        <begin position="271"/>
        <end position="285"/>
    </location>
</feature>
<feature type="compositionally biased region" description="Basic and acidic residues" evidence="1">
    <location>
        <begin position="257"/>
        <end position="267"/>
    </location>
</feature>
<evidence type="ECO:0000313" key="3">
    <source>
        <dbReference type="Proteomes" id="UP001152747"/>
    </source>
</evidence>